<dbReference type="Proteomes" id="UP000315010">
    <property type="component" value="Unassembled WGS sequence"/>
</dbReference>
<evidence type="ECO:0000313" key="2">
    <source>
        <dbReference type="Proteomes" id="UP000315010"/>
    </source>
</evidence>
<name>A0A5C5Z5I4_9BACT</name>
<reference evidence="1 2" key="1">
    <citation type="submission" date="2019-02" db="EMBL/GenBank/DDBJ databases">
        <title>Deep-cultivation of Planctomycetes and their phenomic and genomic characterization uncovers novel biology.</title>
        <authorList>
            <person name="Wiegand S."/>
            <person name="Jogler M."/>
            <person name="Boedeker C."/>
            <person name="Pinto D."/>
            <person name="Vollmers J."/>
            <person name="Rivas-Marin E."/>
            <person name="Kohn T."/>
            <person name="Peeters S.H."/>
            <person name="Heuer A."/>
            <person name="Rast P."/>
            <person name="Oberbeckmann S."/>
            <person name="Bunk B."/>
            <person name="Jeske O."/>
            <person name="Meyerdierks A."/>
            <person name="Storesund J.E."/>
            <person name="Kallscheuer N."/>
            <person name="Luecker S."/>
            <person name="Lage O.M."/>
            <person name="Pohl T."/>
            <person name="Merkel B.J."/>
            <person name="Hornburger P."/>
            <person name="Mueller R.-W."/>
            <person name="Bruemmer F."/>
            <person name="Labrenz M."/>
            <person name="Spormann A.M."/>
            <person name="Op Den Camp H."/>
            <person name="Overmann J."/>
            <person name="Amann R."/>
            <person name="Jetten M.S.M."/>
            <person name="Mascher T."/>
            <person name="Medema M.H."/>
            <person name="Devos D.P."/>
            <person name="Kaster A.-K."/>
            <person name="Ovreas L."/>
            <person name="Rohde M."/>
            <person name="Galperin M.Y."/>
            <person name="Jogler C."/>
        </authorList>
    </citation>
    <scope>NUCLEOTIDE SEQUENCE [LARGE SCALE GENOMIC DNA]</scope>
    <source>
        <strain evidence="1 2">CA13</strain>
    </source>
</reference>
<gene>
    <name evidence="1" type="ORF">CA13_39280</name>
</gene>
<keyword evidence="2" id="KW-1185">Reference proteome</keyword>
<dbReference type="AlphaFoldDB" id="A0A5C5Z5I4"/>
<comment type="caution">
    <text evidence="1">The sequence shown here is derived from an EMBL/GenBank/DDBJ whole genome shotgun (WGS) entry which is preliminary data.</text>
</comment>
<protein>
    <submittedName>
        <fullName evidence="1">Uncharacterized protein</fullName>
    </submittedName>
</protein>
<accession>A0A5C5Z5I4</accession>
<proteinExistence type="predicted"/>
<evidence type="ECO:0000313" key="1">
    <source>
        <dbReference type="EMBL" id="TWT82465.1"/>
    </source>
</evidence>
<dbReference type="EMBL" id="SJPJ01000001">
    <property type="protein sequence ID" value="TWT82465.1"/>
    <property type="molecule type" value="Genomic_DNA"/>
</dbReference>
<organism evidence="1 2">
    <name type="scientific">Novipirellula herctigrandis</name>
    <dbReference type="NCBI Taxonomy" id="2527986"/>
    <lineage>
        <taxon>Bacteria</taxon>
        <taxon>Pseudomonadati</taxon>
        <taxon>Planctomycetota</taxon>
        <taxon>Planctomycetia</taxon>
        <taxon>Pirellulales</taxon>
        <taxon>Pirellulaceae</taxon>
        <taxon>Novipirellula</taxon>
    </lineage>
</organism>
<sequence>MPVDRIVTWTVQHIESDKVDSATTVNPIRPSVAFNFVAVAAAPNLVVTAAAKQKIVTKPTNEKVAAASRKWTLICTIVWPIKPVAFYSVIAHPTFNSFATHISKQIISTRATVQEITQQL</sequence>